<dbReference type="EMBL" id="KB446535">
    <property type="protein sequence ID" value="EME49402.1"/>
    <property type="molecule type" value="Genomic_DNA"/>
</dbReference>
<feature type="compositionally biased region" description="Low complexity" evidence="1">
    <location>
        <begin position="56"/>
        <end position="77"/>
    </location>
</feature>
<gene>
    <name evidence="2" type="ORF">DOTSEDRAFT_30647</name>
</gene>
<dbReference type="AlphaFoldDB" id="N1Q151"/>
<feature type="compositionally biased region" description="Polar residues" evidence="1">
    <location>
        <begin position="41"/>
        <end position="51"/>
    </location>
</feature>
<protein>
    <submittedName>
        <fullName evidence="2">Uncharacterized protein</fullName>
    </submittedName>
</protein>
<organism evidence="2 3">
    <name type="scientific">Dothistroma septosporum (strain NZE10 / CBS 128990)</name>
    <name type="common">Red band needle blight fungus</name>
    <name type="synonym">Mycosphaerella pini</name>
    <dbReference type="NCBI Taxonomy" id="675120"/>
    <lineage>
        <taxon>Eukaryota</taxon>
        <taxon>Fungi</taxon>
        <taxon>Dikarya</taxon>
        <taxon>Ascomycota</taxon>
        <taxon>Pezizomycotina</taxon>
        <taxon>Dothideomycetes</taxon>
        <taxon>Dothideomycetidae</taxon>
        <taxon>Mycosphaerellales</taxon>
        <taxon>Mycosphaerellaceae</taxon>
        <taxon>Dothistroma</taxon>
    </lineage>
</organism>
<sequence length="267" mass="29472">MEALMTGLWPQRVDSLASRSAPSSSPPSTRSTSTEWRPSWLSKSAGTTDSNDSSRRQSSCTTRSSFSTSTASSASTRSSHHCNTYQLRESSSHLSSINNDTAESYQSALDATRVLASLAEDTLNIDEVGTPRSRYNDTLPHTRPDTSALRRIESRATSTMSKASLNPRDLPATSAEVEMCALEYHGYHRRSFAGALPAAAAICGTMLCLQDFLRISRARRSYQHAPHYATKRVPYGTASMRQRPRSRLCKDCTSMVWKLWLLHCGPV</sequence>
<evidence type="ECO:0000256" key="1">
    <source>
        <dbReference type="SAM" id="MobiDB-lite"/>
    </source>
</evidence>
<evidence type="ECO:0000313" key="3">
    <source>
        <dbReference type="Proteomes" id="UP000016933"/>
    </source>
</evidence>
<accession>N1Q151</accession>
<keyword evidence="3" id="KW-1185">Reference proteome</keyword>
<dbReference type="HOGENOM" id="CLU_1042154_0_0_1"/>
<dbReference type="Proteomes" id="UP000016933">
    <property type="component" value="Unassembled WGS sequence"/>
</dbReference>
<reference evidence="3" key="1">
    <citation type="journal article" date="2012" name="PLoS Genet.">
        <title>The genomes of the fungal plant pathogens Cladosporium fulvum and Dothistroma septosporum reveal adaptation to different hosts and lifestyles but also signatures of common ancestry.</title>
        <authorList>
            <person name="de Wit P.J.G.M."/>
            <person name="van der Burgt A."/>
            <person name="Oekmen B."/>
            <person name="Stergiopoulos I."/>
            <person name="Abd-Elsalam K.A."/>
            <person name="Aerts A.L."/>
            <person name="Bahkali A.H."/>
            <person name="Beenen H.G."/>
            <person name="Chettri P."/>
            <person name="Cox M.P."/>
            <person name="Datema E."/>
            <person name="de Vries R.P."/>
            <person name="Dhillon B."/>
            <person name="Ganley A.R."/>
            <person name="Griffiths S.A."/>
            <person name="Guo Y."/>
            <person name="Hamelin R.C."/>
            <person name="Henrissat B."/>
            <person name="Kabir M.S."/>
            <person name="Jashni M.K."/>
            <person name="Kema G."/>
            <person name="Klaubauf S."/>
            <person name="Lapidus A."/>
            <person name="Levasseur A."/>
            <person name="Lindquist E."/>
            <person name="Mehrabi R."/>
            <person name="Ohm R.A."/>
            <person name="Owen T.J."/>
            <person name="Salamov A."/>
            <person name="Schwelm A."/>
            <person name="Schijlen E."/>
            <person name="Sun H."/>
            <person name="van den Burg H.A."/>
            <person name="van Ham R.C.H.J."/>
            <person name="Zhang S."/>
            <person name="Goodwin S.B."/>
            <person name="Grigoriev I.V."/>
            <person name="Collemare J."/>
            <person name="Bradshaw R.E."/>
        </authorList>
    </citation>
    <scope>NUCLEOTIDE SEQUENCE [LARGE SCALE GENOMIC DNA]</scope>
    <source>
        <strain evidence="3">NZE10 / CBS 128990</strain>
    </source>
</reference>
<reference evidence="2 3" key="2">
    <citation type="journal article" date="2012" name="PLoS Pathog.">
        <title>Diverse lifestyles and strategies of plant pathogenesis encoded in the genomes of eighteen Dothideomycetes fungi.</title>
        <authorList>
            <person name="Ohm R.A."/>
            <person name="Feau N."/>
            <person name="Henrissat B."/>
            <person name="Schoch C.L."/>
            <person name="Horwitz B.A."/>
            <person name="Barry K.W."/>
            <person name="Condon B.J."/>
            <person name="Copeland A.C."/>
            <person name="Dhillon B."/>
            <person name="Glaser F."/>
            <person name="Hesse C.N."/>
            <person name="Kosti I."/>
            <person name="LaButti K."/>
            <person name="Lindquist E.A."/>
            <person name="Lucas S."/>
            <person name="Salamov A.A."/>
            <person name="Bradshaw R.E."/>
            <person name="Ciuffetti L."/>
            <person name="Hamelin R.C."/>
            <person name="Kema G.H.J."/>
            <person name="Lawrence C."/>
            <person name="Scott J.A."/>
            <person name="Spatafora J.W."/>
            <person name="Turgeon B.G."/>
            <person name="de Wit P.J.G.M."/>
            <person name="Zhong S."/>
            <person name="Goodwin S.B."/>
            <person name="Grigoriev I.V."/>
        </authorList>
    </citation>
    <scope>NUCLEOTIDE SEQUENCE [LARGE SCALE GENOMIC DNA]</scope>
    <source>
        <strain evidence="3">NZE10 / CBS 128990</strain>
    </source>
</reference>
<feature type="compositionally biased region" description="Low complexity" evidence="1">
    <location>
        <begin position="17"/>
        <end position="34"/>
    </location>
</feature>
<evidence type="ECO:0000313" key="2">
    <source>
        <dbReference type="EMBL" id="EME49402.1"/>
    </source>
</evidence>
<feature type="region of interest" description="Disordered" evidence="1">
    <location>
        <begin position="1"/>
        <end position="84"/>
    </location>
</feature>
<name>N1Q151_DOTSN</name>
<proteinExistence type="predicted"/>